<proteinExistence type="predicted"/>
<dbReference type="EMBL" id="PDJK01000002">
    <property type="protein sequence ID" value="PFG47276.1"/>
    <property type="molecule type" value="Genomic_DNA"/>
</dbReference>
<accession>A0A2A9F904</accession>
<dbReference type="AlphaFoldDB" id="A0A2A9F904"/>
<dbReference type="Pfam" id="PF11528">
    <property type="entry name" value="DUF3224"/>
    <property type="match status" value="1"/>
</dbReference>
<dbReference type="InterPro" id="IPR021607">
    <property type="entry name" value="DUF3224"/>
</dbReference>
<evidence type="ECO:0000313" key="2">
    <source>
        <dbReference type="Proteomes" id="UP000243542"/>
    </source>
</evidence>
<reference evidence="1 2" key="1">
    <citation type="submission" date="2017-10" db="EMBL/GenBank/DDBJ databases">
        <title>Sequencing the genomes of 1000 actinobacteria strains.</title>
        <authorList>
            <person name="Klenk H.-P."/>
        </authorList>
    </citation>
    <scope>NUCLEOTIDE SEQUENCE [LARGE SCALE GENOMIC DNA]</scope>
    <source>
        <strain evidence="1 2">DSM 46092</strain>
    </source>
</reference>
<evidence type="ECO:0000313" key="1">
    <source>
        <dbReference type="EMBL" id="PFG47276.1"/>
    </source>
</evidence>
<gene>
    <name evidence="1" type="ORF">ATK36_2311</name>
</gene>
<dbReference type="RefSeq" id="WP_098511203.1">
    <property type="nucleotide sequence ID" value="NZ_JBIAKZ010000013.1"/>
</dbReference>
<dbReference type="Gene3D" id="2.40.350.10">
    <property type="entry name" value="SO1590-like"/>
    <property type="match status" value="1"/>
</dbReference>
<protein>
    <submittedName>
        <fullName evidence="1">Uncharacterized protein DUF3224</fullName>
    </submittedName>
</protein>
<organism evidence="1 2">
    <name type="scientific">Amycolatopsis sulphurea</name>
    <dbReference type="NCBI Taxonomy" id="76022"/>
    <lineage>
        <taxon>Bacteria</taxon>
        <taxon>Bacillati</taxon>
        <taxon>Actinomycetota</taxon>
        <taxon>Actinomycetes</taxon>
        <taxon>Pseudonocardiales</taxon>
        <taxon>Pseudonocardiaceae</taxon>
        <taxon>Amycolatopsis</taxon>
    </lineage>
</organism>
<comment type="caution">
    <text evidence="1">The sequence shown here is derived from an EMBL/GenBank/DDBJ whole genome shotgun (WGS) entry which is preliminary data.</text>
</comment>
<dbReference type="SUPFAM" id="SSF159238">
    <property type="entry name" value="SO1590-like"/>
    <property type="match status" value="1"/>
</dbReference>
<sequence length="132" mass="14268">MNTFTMTKWEEHLVSGTEGGPRVAAVHAAMTYTGEFEGETTSDYLLYYPGEGYDGGDTTSPGFERFDGTLAGRRGTFLVRHEWSFDLKTVRSTFEVVPGSGTGELTGLSGSGTAHGVHGEDAVSYTFDHRIS</sequence>
<keyword evidence="2" id="KW-1185">Reference proteome</keyword>
<dbReference type="InterPro" id="IPR023159">
    <property type="entry name" value="SO1590-like_sf"/>
</dbReference>
<dbReference type="Proteomes" id="UP000243542">
    <property type="component" value="Unassembled WGS sequence"/>
</dbReference>
<name>A0A2A9F904_9PSEU</name>